<name>A0AB73TN03_ENTFC</name>
<organism evidence="1 2">
    <name type="scientific">Enterococcus faecium</name>
    <name type="common">Streptococcus faecium</name>
    <dbReference type="NCBI Taxonomy" id="1352"/>
    <lineage>
        <taxon>Bacteria</taxon>
        <taxon>Bacillati</taxon>
        <taxon>Bacillota</taxon>
        <taxon>Bacilli</taxon>
        <taxon>Lactobacillales</taxon>
        <taxon>Enterococcaceae</taxon>
        <taxon>Enterococcus</taxon>
    </lineage>
</organism>
<dbReference type="Proteomes" id="UP000249070">
    <property type="component" value="Unassembled WGS sequence"/>
</dbReference>
<protein>
    <recommendedName>
        <fullName evidence="3">AraC family transcriptional regulator</fullName>
    </recommendedName>
</protein>
<proteinExistence type="predicted"/>
<feature type="non-terminal residue" evidence="1">
    <location>
        <position position="1"/>
    </location>
</feature>
<comment type="caution">
    <text evidence="1">The sequence shown here is derived from an EMBL/GenBank/DDBJ whole genome shotgun (WGS) entry which is preliminary data.</text>
</comment>
<reference evidence="1 2" key="1">
    <citation type="submission" date="2018-05" db="EMBL/GenBank/DDBJ databases">
        <title>Vancomycin-resistant Enterococcus faecium strain from Chelyabinsk, Russia.</title>
        <authorList>
            <person name="Gostev V."/>
            <person name="Goncharov A."/>
            <person name="Kolodzhieva V."/>
            <person name="Suvorov A."/>
            <person name="Sidorenko S."/>
            <person name="Zueva L."/>
        </authorList>
    </citation>
    <scope>NUCLEOTIDE SEQUENCE [LARGE SCALE GENOMIC DNA]</scope>
    <source>
        <strain evidence="1 2">20</strain>
    </source>
</reference>
<accession>A0AB73TN03</accession>
<dbReference type="EMBL" id="QHGU01000064">
    <property type="protein sequence ID" value="PZM55087.1"/>
    <property type="molecule type" value="Genomic_DNA"/>
</dbReference>
<evidence type="ECO:0008006" key="3">
    <source>
        <dbReference type="Google" id="ProtNLM"/>
    </source>
</evidence>
<evidence type="ECO:0000313" key="1">
    <source>
        <dbReference type="EMBL" id="PZM55087.1"/>
    </source>
</evidence>
<sequence>LSQNEVHSDPDLILYNPSVLIDKEPEKAELSISSAFLYLGRIQINRNDCNFPSYMQSTVLNFFMLNKNFVFVTSSTFETSLVPIQFSDVYVIQLLRIALLLVSDTS</sequence>
<gene>
    <name evidence="1" type="ORF">DKP91_11310</name>
</gene>
<dbReference type="RefSeq" id="WP_111230917.1">
    <property type="nucleotide sequence ID" value="NZ_QHGU01000064.1"/>
</dbReference>
<dbReference type="AlphaFoldDB" id="A0AB73TN03"/>
<evidence type="ECO:0000313" key="2">
    <source>
        <dbReference type="Proteomes" id="UP000249070"/>
    </source>
</evidence>